<dbReference type="Proteomes" id="UP000249377">
    <property type="component" value="Unassembled WGS sequence"/>
</dbReference>
<proteinExistence type="inferred from homology"/>
<keyword evidence="3 7" id="KW-0812">Transmembrane</keyword>
<dbReference type="PANTHER" id="PTHR34390:SF2">
    <property type="entry name" value="SUCCINATE TRANSPORTER SUBUNIT YJJP-RELATED"/>
    <property type="match status" value="1"/>
</dbReference>
<evidence type="ECO:0000256" key="6">
    <source>
        <dbReference type="ARBA" id="ARBA00034125"/>
    </source>
</evidence>
<evidence type="ECO:0000256" key="3">
    <source>
        <dbReference type="ARBA" id="ARBA00022692"/>
    </source>
</evidence>
<feature type="transmembrane region" description="Helical" evidence="7">
    <location>
        <begin position="169"/>
        <end position="191"/>
    </location>
</feature>
<comment type="caution">
    <text evidence="9">The sequence shown here is derived from an EMBL/GenBank/DDBJ whole genome shotgun (WGS) entry which is preliminary data.</text>
</comment>
<evidence type="ECO:0000256" key="4">
    <source>
        <dbReference type="ARBA" id="ARBA00022989"/>
    </source>
</evidence>
<accession>A0A328UFW2</accession>
<name>A0A328UFW2_9FIRM</name>
<dbReference type="AlphaFoldDB" id="A0A328UFW2"/>
<evidence type="ECO:0000256" key="2">
    <source>
        <dbReference type="ARBA" id="ARBA00022475"/>
    </source>
</evidence>
<feature type="transmembrane region" description="Helical" evidence="7">
    <location>
        <begin position="115"/>
        <end position="134"/>
    </location>
</feature>
<keyword evidence="2" id="KW-1003">Cell membrane</keyword>
<dbReference type="GO" id="GO:0015744">
    <property type="term" value="P:succinate transport"/>
    <property type="evidence" value="ECO:0007669"/>
    <property type="project" value="TreeGrafter"/>
</dbReference>
<dbReference type="EMBL" id="QLYR01000009">
    <property type="protein sequence ID" value="RAQ22722.1"/>
    <property type="molecule type" value="Genomic_DNA"/>
</dbReference>
<evidence type="ECO:0000313" key="10">
    <source>
        <dbReference type="Proteomes" id="UP000249377"/>
    </source>
</evidence>
<organism evidence="9 10">
    <name type="scientific">Hydrogeniiclostridium mannosilyticum</name>
    <dbReference type="NCBI Taxonomy" id="2764322"/>
    <lineage>
        <taxon>Bacteria</taxon>
        <taxon>Bacillati</taxon>
        <taxon>Bacillota</taxon>
        <taxon>Clostridia</taxon>
        <taxon>Eubacteriales</taxon>
        <taxon>Acutalibacteraceae</taxon>
        <taxon>Hydrogeniiclostridium</taxon>
    </lineage>
</organism>
<gene>
    <name evidence="9" type="ORF">DPQ25_11280</name>
</gene>
<evidence type="ECO:0000256" key="1">
    <source>
        <dbReference type="ARBA" id="ARBA00004651"/>
    </source>
</evidence>
<evidence type="ECO:0000259" key="8">
    <source>
        <dbReference type="Pfam" id="PF06738"/>
    </source>
</evidence>
<feature type="transmembrane region" description="Helical" evidence="7">
    <location>
        <begin position="227"/>
        <end position="250"/>
    </location>
</feature>
<protein>
    <submittedName>
        <fullName evidence="9">Threonine/serine exporter</fullName>
    </submittedName>
</protein>
<evidence type="ECO:0000256" key="5">
    <source>
        <dbReference type="ARBA" id="ARBA00023136"/>
    </source>
</evidence>
<dbReference type="InterPro" id="IPR010619">
    <property type="entry name" value="ThrE-like_N"/>
</dbReference>
<comment type="subcellular location">
    <subcellularLocation>
        <location evidence="1">Cell membrane</location>
        <topology evidence="1">Multi-pass membrane protein</topology>
    </subcellularLocation>
</comment>
<sequence>MRQVPCDELLNMAMNIGYQLLINGAEIYRVEESIQRILAAYDMRDCDIFAVPSCIFVTVNTPEGHPFTKLKRVPSQTVNLDRLERINDLCRRICRDKPEVRQADREVRVLARRPSYRFAVQIAAYALISFSFTLFFGGKLADAACAFVCGAVIKLICHGMGRLKGNAFFTDILASAAVVLLAALMARAGLAPNSDKVIIGALMTLVPGIMITTFMRDIMAGDVLAGLIRFVESLLVAAAIAIGAGAALVVPRLLFGV</sequence>
<comment type="similarity">
    <text evidence="6">Belongs to the ThrE exporter (TC 2.A.79) family.</text>
</comment>
<dbReference type="RefSeq" id="WP_112333286.1">
    <property type="nucleotide sequence ID" value="NZ_QLYR01000009.1"/>
</dbReference>
<dbReference type="Pfam" id="PF06738">
    <property type="entry name" value="ThrE"/>
    <property type="match status" value="1"/>
</dbReference>
<dbReference type="GO" id="GO:0005886">
    <property type="term" value="C:plasma membrane"/>
    <property type="evidence" value="ECO:0007669"/>
    <property type="project" value="UniProtKB-SubCell"/>
</dbReference>
<evidence type="ECO:0000256" key="7">
    <source>
        <dbReference type="SAM" id="Phobius"/>
    </source>
</evidence>
<evidence type="ECO:0000313" key="9">
    <source>
        <dbReference type="EMBL" id="RAQ22722.1"/>
    </source>
</evidence>
<reference evidence="9 10" key="1">
    <citation type="submission" date="2018-06" db="EMBL/GenBank/DDBJ databases">
        <title>Noncontiguous genome sequence of Ruminococcaceae bacterium ASD2818.</title>
        <authorList>
            <person name="Chaplin A.V."/>
            <person name="Sokolova S.R."/>
            <person name="Kochetkova T.O."/>
            <person name="Goltsov A.Y."/>
            <person name="Trofimov D.Y."/>
            <person name="Efimov B.A."/>
        </authorList>
    </citation>
    <scope>NUCLEOTIDE SEQUENCE [LARGE SCALE GENOMIC DNA]</scope>
    <source>
        <strain evidence="9 10">ASD2818</strain>
    </source>
</reference>
<keyword evidence="5 7" id="KW-0472">Membrane</keyword>
<keyword evidence="4 7" id="KW-1133">Transmembrane helix</keyword>
<feature type="domain" description="Threonine/serine exporter-like N-terminal" evidence="8">
    <location>
        <begin position="12"/>
        <end position="249"/>
    </location>
</feature>
<keyword evidence="10" id="KW-1185">Reference proteome</keyword>
<feature type="transmembrane region" description="Helical" evidence="7">
    <location>
        <begin position="197"/>
        <end position="215"/>
    </location>
</feature>
<dbReference type="InterPro" id="IPR050539">
    <property type="entry name" value="ThrE_Dicarb/AminoAcid_Exp"/>
</dbReference>
<dbReference type="PANTHER" id="PTHR34390">
    <property type="entry name" value="UPF0442 PROTEIN YJJB-RELATED"/>
    <property type="match status" value="1"/>
</dbReference>
<dbReference type="GO" id="GO:0022857">
    <property type="term" value="F:transmembrane transporter activity"/>
    <property type="evidence" value="ECO:0007669"/>
    <property type="project" value="InterPro"/>
</dbReference>